<dbReference type="GO" id="GO:0004252">
    <property type="term" value="F:serine-type endopeptidase activity"/>
    <property type="evidence" value="ECO:0007669"/>
    <property type="project" value="UniProtKB-UniRule"/>
</dbReference>
<dbReference type="InterPro" id="IPR015500">
    <property type="entry name" value="Peptidase_S8_subtilisin-rel"/>
</dbReference>
<organism evidence="8 9">
    <name type="scientific">Candidatus Fimimorpha faecalis</name>
    <dbReference type="NCBI Taxonomy" id="2840824"/>
    <lineage>
        <taxon>Bacteria</taxon>
        <taxon>Bacillati</taxon>
        <taxon>Bacillota</taxon>
        <taxon>Clostridia</taxon>
        <taxon>Eubacteriales</taxon>
        <taxon>Candidatus Fimimorpha</taxon>
    </lineage>
</organism>
<dbReference type="InterPro" id="IPR036852">
    <property type="entry name" value="Peptidase_S8/S53_dom_sf"/>
</dbReference>
<dbReference type="Gene3D" id="3.40.50.200">
    <property type="entry name" value="Peptidase S8/S53 domain"/>
    <property type="match status" value="2"/>
</dbReference>
<name>A0A9D1JC27_9FIRM</name>
<evidence type="ECO:0000313" key="8">
    <source>
        <dbReference type="EMBL" id="HIR87494.1"/>
    </source>
</evidence>
<dbReference type="Proteomes" id="UP000824201">
    <property type="component" value="Unassembled WGS sequence"/>
</dbReference>
<dbReference type="SMART" id="SM00728">
    <property type="entry name" value="ChW"/>
    <property type="match status" value="3"/>
</dbReference>
<protein>
    <submittedName>
        <fullName evidence="8">S8 family serine peptidase</fullName>
    </submittedName>
</protein>
<evidence type="ECO:0000256" key="2">
    <source>
        <dbReference type="ARBA" id="ARBA00022670"/>
    </source>
</evidence>
<dbReference type="InterPro" id="IPR023828">
    <property type="entry name" value="Peptidase_S8_Ser-AS"/>
</dbReference>
<dbReference type="PROSITE" id="PS51892">
    <property type="entry name" value="SUBTILASE"/>
    <property type="match status" value="1"/>
</dbReference>
<dbReference type="EMBL" id="DVHN01000006">
    <property type="protein sequence ID" value="HIR87494.1"/>
    <property type="molecule type" value="Genomic_DNA"/>
</dbReference>
<dbReference type="SUPFAM" id="SSF52743">
    <property type="entry name" value="Subtilisin-like"/>
    <property type="match status" value="1"/>
</dbReference>
<evidence type="ECO:0000259" key="7">
    <source>
        <dbReference type="Pfam" id="PF00082"/>
    </source>
</evidence>
<evidence type="ECO:0000256" key="3">
    <source>
        <dbReference type="ARBA" id="ARBA00022801"/>
    </source>
</evidence>
<sequence>MLKKIVGIIAWFSIWMFCFNMSAQEAQAGSVIICVEQPMTRSVPSPLLEKAEVIMELHTDTNEISVRSSGGKQVLMELTVQQRSTESLIQELETYPEVVFVEENREIYAQDISNYPDFSNYQWACQNQGQQNGSVGVDIGYEQWNKSSMEEDAVVVAVLDTGIDYTHPDLENKMWRKSANPNWASLPGGEYGWNTCKVDTKGNPYLETEIMDDNWHGTHCSGTIAAAWDQHGISGIAKNVELMGVKILNDQNKGKLSDAIRAYDYLRQACSLGVNLKVINNSWGDDVPSQSIDYAVKELGRLGVVSVFAAGNDGKNLDKESDMTIAMRDNPYALIVNAMTPDGTMASFSNYSAVYTDVAAPGTGILSTVPLNKSQYLAELAKENLFYRDFDTDLSSFSFLSDGEIVGNRTTDVNFNGNYSMQLPMKENEAVFYTEAVELKQSDVPVYLSMHLLSDTQEDVYVKLWVKNKNGDWIPVSELFSDAVIRFGVWGKVSQALPEETDYNKFQLKMEFHTYADSHPENIFLDAIGIGTECYPYDYADGTSMAAPVVTAQAAILSQIYEEEADCLVARVIGSTVMTDALDNKNCSNGFVNMSNVNNPRPIIKKAEQTQEEYLEVDGYFWEMSGTITMDGSPLEVLWWSKHSIIVRLPQNIKKHLANIIIALGEDREAEVSVLVETEKKIPELSYRTHVQNIGWQPWVEDGGMAGTTGKSLRVEAIEILAANLPEESSIVYRTHVQNIGWQPWVENGAMAGTKGRSLRVEAVEIKLTGELEKQYNIVYRTHVQNIGWQPWVENGAMAGTKGRSLRVEAVQIKLEKK</sequence>
<keyword evidence="4 5" id="KW-0720">Serine protease</keyword>
<dbReference type="InterPro" id="IPR023827">
    <property type="entry name" value="Peptidase_S8_Asp-AS"/>
</dbReference>
<dbReference type="PROSITE" id="PS00136">
    <property type="entry name" value="SUBTILASE_ASP"/>
    <property type="match status" value="1"/>
</dbReference>
<dbReference type="InterPro" id="IPR022398">
    <property type="entry name" value="Peptidase_S8_His-AS"/>
</dbReference>
<proteinExistence type="inferred from homology"/>
<gene>
    <name evidence="8" type="ORF">IAC96_00945</name>
</gene>
<reference evidence="8" key="1">
    <citation type="submission" date="2020-10" db="EMBL/GenBank/DDBJ databases">
        <authorList>
            <person name="Gilroy R."/>
        </authorList>
    </citation>
    <scope>NUCLEOTIDE SEQUENCE</scope>
    <source>
        <strain evidence="8">ChiW13-3771</strain>
    </source>
</reference>
<evidence type="ECO:0000256" key="1">
    <source>
        <dbReference type="ARBA" id="ARBA00011073"/>
    </source>
</evidence>
<dbReference type="AlphaFoldDB" id="A0A9D1JC27"/>
<feature type="active site" description="Charge relay system" evidence="5">
    <location>
        <position position="160"/>
    </location>
</feature>
<dbReference type="Pfam" id="PF07538">
    <property type="entry name" value="ChW"/>
    <property type="match status" value="3"/>
</dbReference>
<dbReference type="Pfam" id="PF00082">
    <property type="entry name" value="Peptidase_S8"/>
    <property type="match status" value="1"/>
</dbReference>
<dbReference type="InterPro" id="IPR000209">
    <property type="entry name" value="Peptidase_S8/S53_dom"/>
</dbReference>
<dbReference type="InterPro" id="IPR006637">
    <property type="entry name" value="ChW"/>
</dbReference>
<dbReference type="InterPro" id="IPR050131">
    <property type="entry name" value="Peptidase_S8_subtilisin-like"/>
</dbReference>
<feature type="domain" description="Peptidase S8/S53" evidence="7">
    <location>
        <begin position="152"/>
        <end position="369"/>
    </location>
</feature>
<accession>A0A9D1JC27</accession>
<dbReference type="GO" id="GO:0006508">
    <property type="term" value="P:proteolysis"/>
    <property type="evidence" value="ECO:0007669"/>
    <property type="project" value="UniProtKB-KW"/>
</dbReference>
<dbReference type="PANTHER" id="PTHR43806">
    <property type="entry name" value="PEPTIDASE S8"/>
    <property type="match status" value="1"/>
</dbReference>
<dbReference type="PRINTS" id="PR00723">
    <property type="entry name" value="SUBTILISIN"/>
</dbReference>
<dbReference type="PROSITE" id="PS00137">
    <property type="entry name" value="SUBTILASE_HIS"/>
    <property type="match status" value="1"/>
</dbReference>
<keyword evidence="3 5" id="KW-0378">Hydrolase</keyword>
<comment type="caution">
    <text evidence="8">The sequence shown here is derived from an EMBL/GenBank/DDBJ whole genome shotgun (WGS) entry which is preliminary data.</text>
</comment>
<reference evidence="8" key="2">
    <citation type="journal article" date="2021" name="PeerJ">
        <title>Extensive microbial diversity within the chicken gut microbiome revealed by metagenomics and culture.</title>
        <authorList>
            <person name="Gilroy R."/>
            <person name="Ravi A."/>
            <person name="Getino M."/>
            <person name="Pursley I."/>
            <person name="Horton D.L."/>
            <person name="Alikhan N.F."/>
            <person name="Baker D."/>
            <person name="Gharbi K."/>
            <person name="Hall N."/>
            <person name="Watson M."/>
            <person name="Adriaenssens E.M."/>
            <person name="Foster-Nyarko E."/>
            <person name="Jarju S."/>
            <person name="Secka A."/>
            <person name="Antonio M."/>
            <person name="Oren A."/>
            <person name="Chaudhuri R.R."/>
            <person name="La Ragione R."/>
            <person name="Hildebrand F."/>
            <person name="Pallen M.J."/>
        </authorList>
    </citation>
    <scope>NUCLEOTIDE SEQUENCE</scope>
    <source>
        <strain evidence="8">ChiW13-3771</strain>
    </source>
</reference>
<evidence type="ECO:0000313" key="9">
    <source>
        <dbReference type="Proteomes" id="UP000824201"/>
    </source>
</evidence>
<keyword evidence="2 5" id="KW-0645">Protease</keyword>
<feature type="active site" description="Charge relay system" evidence="5">
    <location>
        <position position="544"/>
    </location>
</feature>
<evidence type="ECO:0000256" key="5">
    <source>
        <dbReference type="PROSITE-ProRule" id="PRU01240"/>
    </source>
</evidence>
<evidence type="ECO:0000256" key="4">
    <source>
        <dbReference type="ARBA" id="ARBA00022825"/>
    </source>
</evidence>
<comment type="similarity">
    <text evidence="1 5 6">Belongs to the peptidase S8 family.</text>
</comment>
<dbReference type="PANTHER" id="PTHR43806:SF11">
    <property type="entry name" value="CEREVISIN-RELATED"/>
    <property type="match status" value="1"/>
</dbReference>
<evidence type="ECO:0000256" key="6">
    <source>
        <dbReference type="RuleBase" id="RU003355"/>
    </source>
</evidence>
<dbReference type="PROSITE" id="PS00138">
    <property type="entry name" value="SUBTILASE_SER"/>
    <property type="match status" value="1"/>
</dbReference>
<feature type="active site" description="Charge relay system" evidence="5">
    <location>
        <position position="216"/>
    </location>
</feature>